<dbReference type="PANTHER" id="PTHR43097:SF5">
    <property type="entry name" value="GLUTAMATE--TRNA LIGASE"/>
    <property type="match status" value="1"/>
</dbReference>
<keyword evidence="4" id="KW-0436">Ligase</keyword>
<dbReference type="AlphaFoldDB" id="A0A645E6U4"/>
<dbReference type="GO" id="GO:0005524">
    <property type="term" value="F:ATP binding"/>
    <property type="evidence" value="ECO:0007669"/>
    <property type="project" value="InterPro"/>
</dbReference>
<protein>
    <submittedName>
        <fullName evidence="4">Glutamine--tRNA ligase</fullName>
        <ecNumber evidence="4">6.1.1.18</ecNumber>
    </submittedName>
</protein>
<evidence type="ECO:0000313" key="4">
    <source>
        <dbReference type="EMBL" id="MPM97520.1"/>
    </source>
</evidence>
<dbReference type="GO" id="GO:0004819">
    <property type="term" value="F:glutamine-tRNA ligase activity"/>
    <property type="evidence" value="ECO:0007669"/>
    <property type="project" value="UniProtKB-EC"/>
</dbReference>
<dbReference type="GO" id="GO:0005829">
    <property type="term" value="C:cytosol"/>
    <property type="evidence" value="ECO:0007669"/>
    <property type="project" value="TreeGrafter"/>
</dbReference>
<organism evidence="4">
    <name type="scientific">bioreactor metagenome</name>
    <dbReference type="NCBI Taxonomy" id="1076179"/>
    <lineage>
        <taxon>unclassified sequences</taxon>
        <taxon>metagenomes</taxon>
        <taxon>ecological metagenomes</taxon>
    </lineage>
</organism>
<dbReference type="GO" id="GO:0006425">
    <property type="term" value="P:glutaminyl-tRNA aminoacylation"/>
    <property type="evidence" value="ECO:0007669"/>
    <property type="project" value="TreeGrafter"/>
</dbReference>
<accession>A0A645E6U4</accession>
<dbReference type="EC" id="6.1.1.18" evidence="4"/>
<dbReference type="Pfam" id="PF20974">
    <property type="entry name" value="tRNA-synt_1c_C2"/>
    <property type="match status" value="1"/>
</dbReference>
<name>A0A645E6U4_9ZZZZ</name>
<comment type="caution">
    <text evidence="4">The sequence shown here is derived from an EMBL/GenBank/DDBJ whole genome shotgun (WGS) entry which is preliminary data.</text>
</comment>
<evidence type="ECO:0000259" key="2">
    <source>
        <dbReference type="Pfam" id="PF03950"/>
    </source>
</evidence>
<dbReference type="InterPro" id="IPR050132">
    <property type="entry name" value="Gln/Glu-tRNA_Ligase"/>
</dbReference>
<evidence type="ECO:0000256" key="1">
    <source>
        <dbReference type="ARBA" id="ARBA00022917"/>
    </source>
</evidence>
<proteinExistence type="predicted"/>
<dbReference type="Pfam" id="PF03950">
    <property type="entry name" value="tRNA-synt_1c_C"/>
    <property type="match status" value="1"/>
</dbReference>
<dbReference type="PANTHER" id="PTHR43097">
    <property type="entry name" value="GLUTAMINE-TRNA LIGASE"/>
    <property type="match status" value="1"/>
</dbReference>
<dbReference type="SUPFAM" id="SSF50715">
    <property type="entry name" value="Ribosomal protein L25-like"/>
    <property type="match status" value="1"/>
</dbReference>
<dbReference type="EMBL" id="VSSQ01043790">
    <property type="protein sequence ID" value="MPM97520.1"/>
    <property type="molecule type" value="Genomic_DNA"/>
</dbReference>
<dbReference type="InterPro" id="IPR011035">
    <property type="entry name" value="Ribosomal_bL25/Gln-tRNA_synth"/>
</dbReference>
<gene>
    <name evidence="4" type="primary">glnS_33</name>
    <name evidence="4" type="ORF">SDC9_144693</name>
</gene>
<dbReference type="InterPro" id="IPR049437">
    <property type="entry name" value="tRNA-synt_1c_C2"/>
</dbReference>
<sequence length="247" mass="27445">MTKDYAWIDYGTLDGCLREDLENKAHRAMVVLDPVKLELSNWAEVFGSAEHLEDCHLPALPHAAEGETVPERRFTLGREVWIEREDFAEVPPKGYKRLFPGNKVRLKGGYVIECTGAEKDADGNVTKVLATVVPDTKSGTPGADSVKVKAAITWVGVADGLQAEVRMYDRLFTDPQPDAGGKDFLSLLNPDSLQVVTAYVEPSLKAAQADDKFQFERFGYFVADRKDHRSDKPVFNKITGLKDSWGK</sequence>
<evidence type="ECO:0000259" key="3">
    <source>
        <dbReference type="Pfam" id="PF20974"/>
    </source>
</evidence>
<keyword evidence="1" id="KW-0648">Protein biosynthesis</keyword>
<dbReference type="InterPro" id="IPR020056">
    <property type="entry name" value="Rbsml_bL25/Gln-tRNA_synth_N"/>
</dbReference>
<dbReference type="Gene3D" id="2.40.240.10">
    <property type="entry name" value="Ribosomal Protein L25, Chain P"/>
    <property type="match status" value="2"/>
</dbReference>
<feature type="domain" description="Glutamyl/glutaminyl-tRNA synthetase class Ib anti-codon binding" evidence="2">
    <location>
        <begin position="25"/>
        <end position="131"/>
    </location>
</feature>
<reference evidence="4" key="1">
    <citation type="submission" date="2019-08" db="EMBL/GenBank/DDBJ databases">
        <authorList>
            <person name="Kucharzyk K."/>
            <person name="Murdoch R.W."/>
            <person name="Higgins S."/>
            <person name="Loffler F."/>
        </authorList>
    </citation>
    <scope>NUCLEOTIDE SEQUENCE</scope>
</reference>
<dbReference type="InterPro" id="IPR020059">
    <property type="entry name" value="Glu/Gln-tRNA-synth_Ib_codon-bd"/>
</dbReference>
<feature type="domain" description="tRNA synthetases class I (E and Q) anti-codon binding" evidence="3">
    <location>
        <begin position="152"/>
        <end position="224"/>
    </location>
</feature>